<dbReference type="PIRSF" id="PIRSF029720">
    <property type="entry name" value="UCP029720"/>
    <property type="match status" value="1"/>
</dbReference>
<comment type="caution">
    <text evidence="2">The sequence shown here is derived from an EMBL/GenBank/DDBJ whole genome shotgun (WGS) entry which is preliminary data.</text>
</comment>
<protein>
    <submittedName>
        <fullName evidence="2">Putative lipoprotein with Yx(FWY)xxD motif</fullName>
    </submittedName>
</protein>
<dbReference type="PANTHER" id="PTHR39335">
    <property type="entry name" value="BLL4220 PROTEIN"/>
    <property type="match status" value="1"/>
</dbReference>
<reference evidence="2 3" key="1">
    <citation type="submission" date="2018-04" db="EMBL/GenBank/DDBJ databases">
        <title>Genomic Encyclopedia of Type Strains, Phase IV (KMG-IV): sequencing the most valuable type-strain genomes for metagenomic binning, comparative biology and taxonomic classification.</title>
        <authorList>
            <person name="Goeker M."/>
        </authorList>
    </citation>
    <scope>NUCLEOTIDE SEQUENCE [LARGE SCALE GENOMIC DNA]</scope>
    <source>
        <strain evidence="2 3">DSM 10065</strain>
    </source>
</reference>
<dbReference type="AlphaFoldDB" id="A0A2U1CR32"/>
<dbReference type="RefSeq" id="WP_116517486.1">
    <property type="nucleotide sequence ID" value="NZ_JACCEX010000001.1"/>
</dbReference>
<dbReference type="PANTHER" id="PTHR39335:SF1">
    <property type="entry name" value="BLL4220 PROTEIN"/>
    <property type="match status" value="1"/>
</dbReference>
<feature type="chain" id="PRO_5015508426" evidence="1">
    <location>
        <begin position="23"/>
        <end position="121"/>
    </location>
</feature>
<name>A0A2U1CR32_9BURK</name>
<keyword evidence="2" id="KW-0449">Lipoprotein</keyword>
<keyword evidence="3" id="KW-1185">Reference proteome</keyword>
<dbReference type="OrthoDB" id="9800666at2"/>
<accession>A0A2U1CR32</accession>
<dbReference type="Proteomes" id="UP000246145">
    <property type="component" value="Unassembled WGS sequence"/>
</dbReference>
<keyword evidence="1" id="KW-0732">Signal</keyword>
<proteinExistence type="predicted"/>
<sequence>MTTGKTLFLLLACVGLSGTALAEAPKTQNGHFIDSKGAALYTYDKDTGGKSACTEKCAKNWPPALAEADDTASGDWIFAESHDGKKQWAYKGKPLYLFVKDAKPGDTTGDGAGGVWHLAKP</sequence>
<gene>
    <name evidence="2" type="ORF">C7440_0689</name>
</gene>
<dbReference type="GO" id="GO:0043448">
    <property type="term" value="P:alkane catabolic process"/>
    <property type="evidence" value="ECO:0007669"/>
    <property type="project" value="TreeGrafter"/>
</dbReference>
<dbReference type="Pfam" id="PF03640">
    <property type="entry name" value="Lipoprotein_15"/>
    <property type="match status" value="2"/>
</dbReference>
<dbReference type="InterPro" id="IPR014558">
    <property type="entry name" value="UCP029720"/>
</dbReference>
<evidence type="ECO:0000313" key="3">
    <source>
        <dbReference type="Proteomes" id="UP000246145"/>
    </source>
</evidence>
<organism evidence="2 3">
    <name type="scientific">Pusillimonas noertemannii</name>
    <dbReference type="NCBI Taxonomy" id="305977"/>
    <lineage>
        <taxon>Bacteria</taxon>
        <taxon>Pseudomonadati</taxon>
        <taxon>Pseudomonadota</taxon>
        <taxon>Betaproteobacteria</taxon>
        <taxon>Burkholderiales</taxon>
        <taxon>Alcaligenaceae</taxon>
        <taxon>Pusillimonas</taxon>
    </lineage>
</organism>
<evidence type="ECO:0000313" key="2">
    <source>
        <dbReference type="EMBL" id="PVY68294.1"/>
    </source>
</evidence>
<dbReference type="InterPro" id="IPR005297">
    <property type="entry name" value="Lipoprotein_repeat"/>
</dbReference>
<feature type="signal peptide" evidence="1">
    <location>
        <begin position="1"/>
        <end position="22"/>
    </location>
</feature>
<dbReference type="EMBL" id="QEKO01000001">
    <property type="protein sequence ID" value="PVY68294.1"/>
    <property type="molecule type" value="Genomic_DNA"/>
</dbReference>
<evidence type="ECO:0000256" key="1">
    <source>
        <dbReference type="SAM" id="SignalP"/>
    </source>
</evidence>